<dbReference type="EMBL" id="QQBC01000005">
    <property type="protein sequence ID" value="RDI65990.1"/>
    <property type="molecule type" value="Genomic_DNA"/>
</dbReference>
<dbReference type="Proteomes" id="UP000254869">
    <property type="component" value="Unassembled WGS sequence"/>
</dbReference>
<evidence type="ECO:0000313" key="1">
    <source>
        <dbReference type="EMBL" id="RDI65990.1"/>
    </source>
</evidence>
<protein>
    <submittedName>
        <fullName evidence="1">Uncharacterized protein</fullName>
    </submittedName>
</protein>
<dbReference type="RefSeq" id="WP_255285512.1">
    <property type="nucleotide sequence ID" value="NZ_QQBC01000005.1"/>
</dbReference>
<dbReference type="AlphaFoldDB" id="A0A370I5T5"/>
<keyword evidence="2" id="KW-1185">Reference proteome</keyword>
<sequence>MGCAQKVYKPADTDIEIDIPQRRYRVLAEILPFHPLAANDAEG</sequence>
<name>A0A370I5T5_9NOCA</name>
<proteinExistence type="predicted"/>
<accession>A0A370I5T5</accession>
<organism evidence="1 2">
    <name type="scientific">Nocardia pseudobrasiliensis</name>
    <dbReference type="NCBI Taxonomy" id="45979"/>
    <lineage>
        <taxon>Bacteria</taxon>
        <taxon>Bacillati</taxon>
        <taxon>Actinomycetota</taxon>
        <taxon>Actinomycetes</taxon>
        <taxon>Mycobacteriales</taxon>
        <taxon>Nocardiaceae</taxon>
        <taxon>Nocardia</taxon>
    </lineage>
</organism>
<reference evidence="1 2" key="1">
    <citation type="submission" date="2018-07" db="EMBL/GenBank/DDBJ databases">
        <title>Genomic Encyclopedia of Type Strains, Phase IV (KMG-IV): sequencing the most valuable type-strain genomes for metagenomic binning, comparative biology and taxonomic classification.</title>
        <authorList>
            <person name="Goeker M."/>
        </authorList>
    </citation>
    <scope>NUCLEOTIDE SEQUENCE [LARGE SCALE GENOMIC DNA]</scope>
    <source>
        <strain evidence="1 2">DSM 44290</strain>
    </source>
</reference>
<gene>
    <name evidence="1" type="ORF">DFR76_105309</name>
</gene>
<evidence type="ECO:0000313" key="2">
    <source>
        <dbReference type="Proteomes" id="UP000254869"/>
    </source>
</evidence>
<comment type="caution">
    <text evidence="1">The sequence shown here is derived from an EMBL/GenBank/DDBJ whole genome shotgun (WGS) entry which is preliminary data.</text>
</comment>